<dbReference type="Pfam" id="PF14542">
    <property type="entry name" value="Acetyltransf_CG"/>
    <property type="match status" value="1"/>
</dbReference>
<dbReference type="InterPro" id="IPR010323">
    <property type="entry name" value="DUF924"/>
</dbReference>
<dbReference type="PROSITE" id="PS51729">
    <property type="entry name" value="GNAT_YJDJ"/>
    <property type="match status" value="1"/>
</dbReference>
<organism evidence="2 3">
    <name type="scientific">Roseateles violae</name>
    <dbReference type="NCBI Taxonomy" id="3058042"/>
    <lineage>
        <taxon>Bacteria</taxon>
        <taxon>Pseudomonadati</taxon>
        <taxon>Pseudomonadota</taxon>
        <taxon>Betaproteobacteria</taxon>
        <taxon>Burkholderiales</taxon>
        <taxon>Sphaerotilaceae</taxon>
        <taxon>Roseateles</taxon>
    </lineage>
</organism>
<keyword evidence="3" id="KW-1185">Reference proteome</keyword>
<dbReference type="InterPro" id="IPR045057">
    <property type="entry name" value="Gcn5-rel_NAT"/>
</dbReference>
<comment type="caution">
    <text evidence="2">The sequence shown here is derived from an EMBL/GenBank/DDBJ whole genome shotgun (WGS) entry which is preliminary data.</text>
</comment>
<evidence type="ECO:0000259" key="1">
    <source>
        <dbReference type="PROSITE" id="PS51729"/>
    </source>
</evidence>
<dbReference type="PANTHER" id="PTHR31435">
    <property type="entry name" value="PROTEIN NATD1"/>
    <property type="match status" value="1"/>
</dbReference>
<proteinExistence type="predicted"/>
<protein>
    <submittedName>
        <fullName evidence="2">DUF924 family protein</fullName>
    </submittedName>
</protein>
<accession>A0ABT8DP77</accession>
<sequence length="278" mass="30997">MLTISHRKDHFEAEVEGRRVELDYLRHADQLVFHHTGTDPALRGRGLAAEIVEHALQWAAPQGLQLVASCSYVVGYLQRHPRWLRLTEASAVQQVLNFWFGPLGSESDGQVRAEWFQKNAAFDAEIAARFGPLIERLLAQGLQDWPETPLARVAAIVVLDQFTRNSFRGQAKAFAGDALALQTSLALLHGGAELGTLQRWFALMPLEHAEDLAMQERSVREFEALAAADPRLNSALDYARRHLDVIARFGRFPHRNAALGRSSTAEELDYLARPGAGF</sequence>
<dbReference type="Gene3D" id="1.20.58.320">
    <property type="entry name" value="TPR-like"/>
    <property type="match status" value="1"/>
</dbReference>
<name>A0ABT8DP77_9BURK</name>
<dbReference type="Gene3D" id="1.25.40.10">
    <property type="entry name" value="Tetratricopeptide repeat domain"/>
    <property type="match status" value="1"/>
</dbReference>
<dbReference type="SUPFAM" id="SSF48452">
    <property type="entry name" value="TPR-like"/>
    <property type="match status" value="1"/>
</dbReference>
<dbReference type="Gene3D" id="3.40.630.30">
    <property type="match status" value="1"/>
</dbReference>
<dbReference type="SUPFAM" id="SSF55729">
    <property type="entry name" value="Acyl-CoA N-acyltransferases (Nat)"/>
    <property type="match status" value="1"/>
</dbReference>
<dbReference type="InterPro" id="IPR031165">
    <property type="entry name" value="GNAT_YJDJ"/>
</dbReference>
<dbReference type="Proteomes" id="UP001228044">
    <property type="component" value="Unassembled WGS sequence"/>
</dbReference>
<dbReference type="RefSeq" id="WP_290358451.1">
    <property type="nucleotide sequence ID" value="NZ_JAUHHC010000002.1"/>
</dbReference>
<dbReference type="CDD" id="cd04301">
    <property type="entry name" value="NAT_SF"/>
    <property type="match status" value="1"/>
</dbReference>
<dbReference type="InterPro" id="IPR016181">
    <property type="entry name" value="Acyl_CoA_acyltransferase"/>
</dbReference>
<reference evidence="2 3" key="1">
    <citation type="submission" date="2023-06" db="EMBL/GenBank/DDBJ databases">
        <title>Pelomonas sp. PFR6 16S ribosomal RNA gene Genome sequencing and assembly.</title>
        <authorList>
            <person name="Woo H."/>
        </authorList>
    </citation>
    <scope>NUCLEOTIDE SEQUENCE [LARGE SCALE GENOMIC DNA]</scope>
    <source>
        <strain evidence="2 3">PFR6</strain>
    </source>
</reference>
<evidence type="ECO:0000313" key="3">
    <source>
        <dbReference type="Proteomes" id="UP001228044"/>
    </source>
</evidence>
<dbReference type="PANTHER" id="PTHR31435:SF9">
    <property type="entry name" value="PROTEIN NATD1"/>
    <property type="match status" value="1"/>
</dbReference>
<evidence type="ECO:0000313" key="2">
    <source>
        <dbReference type="EMBL" id="MDN3920139.1"/>
    </source>
</evidence>
<dbReference type="EMBL" id="JAUHHC010000002">
    <property type="protein sequence ID" value="MDN3920139.1"/>
    <property type="molecule type" value="Genomic_DNA"/>
</dbReference>
<dbReference type="InterPro" id="IPR011990">
    <property type="entry name" value="TPR-like_helical_dom_sf"/>
</dbReference>
<feature type="domain" description="N-acetyltransferase" evidence="1">
    <location>
        <begin position="3"/>
        <end position="88"/>
    </location>
</feature>
<dbReference type="Pfam" id="PF06041">
    <property type="entry name" value="DUF924"/>
    <property type="match status" value="1"/>
</dbReference>
<gene>
    <name evidence="2" type="ORF">QWJ38_07585</name>
</gene>